<protein>
    <submittedName>
        <fullName evidence="1">Uncharacterized protein</fullName>
    </submittedName>
</protein>
<evidence type="ECO:0000313" key="2">
    <source>
        <dbReference type="Proteomes" id="UP000034406"/>
    </source>
</evidence>
<dbReference type="AlphaFoldDB" id="A0A0G0K8F4"/>
<dbReference type="STRING" id="1618490.US90_C0001G0065"/>
<organism evidence="1 2">
    <name type="scientific">Candidatus Shapirobacteria bacterium GW2011_GWE2_38_30</name>
    <dbReference type="NCBI Taxonomy" id="1618490"/>
    <lineage>
        <taxon>Bacteria</taxon>
        <taxon>Candidatus Shapironibacteriota</taxon>
    </lineage>
</organism>
<sequence length="139" mass="16109">MPSKNEIKIRELLSQLPQFSIDDPKDIKQIVDLINRKNDFINNSDASWLTVGHCGFIKCFSPSLDYPCIPHPYYLYPPFVLSWSTPLNKISNHLYFPTPILKCSEQQGEKDSVLTFMKDSLIYAIVNYFQIKTPHILLD</sequence>
<name>A0A0G0K8F4_9BACT</name>
<reference evidence="1 2" key="1">
    <citation type="journal article" date="2015" name="Nature">
        <title>rRNA introns, odd ribosomes, and small enigmatic genomes across a large radiation of phyla.</title>
        <authorList>
            <person name="Brown C.T."/>
            <person name="Hug L.A."/>
            <person name="Thomas B.C."/>
            <person name="Sharon I."/>
            <person name="Castelle C.J."/>
            <person name="Singh A."/>
            <person name="Wilkins M.J."/>
            <person name="Williams K.H."/>
            <person name="Banfield J.F."/>
        </authorList>
    </citation>
    <scope>NUCLEOTIDE SEQUENCE [LARGE SCALE GENOMIC DNA]</scope>
</reference>
<accession>A0A0G0K8F4</accession>
<dbReference type="EMBL" id="LBUT01000001">
    <property type="protein sequence ID" value="KKQ71735.1"/>
    <property type="molecule type" value="Genomic_DNA"/>
</dbReference>
<gene>
    <name evidence="1" type="ORF">US90_C0001G0065</name>
</gene>
<proteinExistence type="predicted"/>
<evidence type="ECO:0000313" key="1">
    <source>
        <dbReference type="EMBL" id="KKQ71735.1"/>
    </source>
</evidence>
<dbReference type="Proteomes" id="UP000034406">
    <property type="component" value="Unassembled WGS sequence"/>
</dbReference>
<comment type="caution">
    <text evidence="1">The sequence shown here is derived from an EMBL/GenBank/DDBJ whole genome shotgun (WGS) entry which is preliminary data.</text>
</comment>